<keyword evidence="13" id="KW-1185">Reference proteome</keyword>
<evidence type="ECO:0000256" key="8">
    <source>
        <dbReference type="ARBA" id="ARBA00022917"/>
    </source>
</evidence>
<protein>
    <recommendedName>
        <fullName evidence="10">Elongation factor 1-alpha</fullName>
        <shortName evidence="10">EF-1-alpha</shortName>
        <ecNumber evidence="10">3.6.5.3</ecNumber>
    </recommendedName>
    <alternativeName>
        <fullName evidence="10">Elongation factor Tu</fullName>
        <shortName evidence="10">EF-Tu</shortName>
    </alternativeName>
</protein>
<dbReference type="InterPro" id="IPR031157">
    <property type="entry name" value="G_TR_CS"/>
</dbReference>
<feature type="binding site" evidence="10">
    <location>
        <begin position="90"/>
        <end position="94"/>
    </location>
    <ligand>
        <name>GTP</name>
        <dbReference type="ChEBI" id="CHEBI:37565"/>
    </ligand>
</feature>
<dbReference type="SUPFAM" id="SSF50447">
    <property type="entry name" value="Translation proteins"/>
    <property type="match status" value="1"/>
</dbReference>
<evidence type="ECO:0000256" key="6">
    <source>
        <dbReference type="ARBA" id="ARBA00022801"/>
    </source>
</evidence>
<proteinExistence type="inferred from homology"/>
<dbReference type="EC" id="3.6.5.3" evidence="10"/>
<dbReference type="InterPro" id="IPR009001">
    <property type="entry name" value="Transl_elong_EF1A/Init_IF2_C"/>
</dbReference>
<evidence type="ECO:0000256" key="4">
    <source>
        <dbReference type="ARBA" id="ARBA00022741"/>
    </source>
</evidence>
<keyword evidence="7 10" id="KW-0460">Magnesium</keyword>
<dbReference type="InterPro" id="IPR004539">
    <property type="entry name" value="Transl_elong_EF1A_euk/arc"/>
</dbReference>
<dbReference type="FunFam" id="2.40.30.10:FF:000003">
    <property type="entry name" value="Elongation factor 1-alpha"/>
    <property type="match status" value="1"/>
</dbReference>
<dbReference type="InterPro" id="IPR027417">
    <property type="entry name" value="P-loop_NTPase"/>
</dbReference>
<dbReference type="GO" id="GO:0003924">
    <property type="term" value="F:GTPase activity"/>
    <property type="evidence" value="ECO:0007669"/>
    <property type="project" value="UniProtKB-UniRule"/>
</dbReference>
<dbReference type="NCBIfam" id="TIGR00483">
    <property type="entry name" value="EF-1_alpha"/>
    <property type="match status" value="1"/>
</dbReference>
<sequence>MADKPHQNLAVIGHVDHGKSTLVGRLLFETGNVPEHVIEQYREEAEEKGKGGFEFAYVMDNLAEERERGVTIDIAHQRFDTDEYYFTIVDTPGHRDFVKNMITGASQADHAVLVVAADDGVAPQTREHVFLARTLGIGELIVAINKMDLVDYSEDTYKEVRDDVQKLLQQVRFRSEDASFIPCSAFEGDNIAERTGNMNWYDGPIILEALNDLPEPQPPTDAPLRLPIQDVYTISGIGTVPVGRVETGMLEIGDDVSFQPSDVSGEVKTIEMHHEEVPEAGPGDNVGFNVRGIGKDDIRRGDVCGPADDPPSVAETFQAQIVVMQHPSVITAGYTPVIHAHTAQVACTFESLDQKIDPASGEVDEENPDFIQSGDAAIVTLRPQKPLSIEPSGDIAELGSFAIRDMGQTIAAGKVLSVEGR</sequence>
<evidence type="ECO:0000313" key="12">
    <source>
        <dbReference type="EMBL" id="MWG33047.1"/>
    </source>
</evidence>
<feature type="binding site" evidence="10">
    <location>
        <begin position="13"/>
        <end position="20"/>
    </location>
    <ligand>
        <name>GTP</name>
        <dbReference type="ChEBI" id="CHEBI:37565"/>
    </ligand>
</feature>
<feature type="domain" description="Tr-type G" evidence="11">
    <location>
        <begin position="4"/>
        <end position="220"/>
    </location>
</feature>
<keyword evidence="3 10" id="KW-0479">Metal-binding</keyword>
<dbReference type="EMBL" id="WSZK01000001">
    <property type="protein sequence ID" value="MWG33047.1"/>
    <property type="molecule type" value="Genomic_DNA"/>
</dbReference>
<dbReference type="CDD" id="cd01883">
    <property type="entry name" value="EF1_alpha"/>
    <property type="match status" value="1"/>
</dbReference>
<dbReference type="InterPro" id="IPR054696">
    <property type="entry name" value="GTP-eEF1A_C"/>
</dbReference>
<evidence type="ECO:0000256" key="7">
    <source>
        <dbReference type="ARBA" id="ARBA00022842"/>
    </source>
</evidence>
<dbReference type="NCBIfam" id="TIGR00231">
    <property type="entry name" value="small_GTP"/>
    <property type="match status" value="1"/>
</dbReference>
<comment type="subcellular location">
    <subcellularLocation>
        <location evidence="1 10">Cytoplasm</location>
    </subcellularLocation>
</comment>
<dbReference type="Pfam" id="PF03144">
    <property type="entry name" value="GTP_EFTU_D2"/>
    <property type="match status" value="1"/>
</dbReference>
<dbReference type="AlphaFoldDB" id="A0A6B0GGA8"/>
<feature type="binding site" evidence="10">
    <location>
        <begin position="145"/>
        <end position="148"/>
    </location>
    <ligand>
        <name>GTP</name>
        <dbReference type="ChEBI" id="CHEBI:37565"/>
    </ligand>
</feature>
<dbReference type="RefSeq" id="WP_158202769.1">
    <property type="nucleotide sequence ID" value="NZ_WSZK01000001.1"/>
</dbReference>
<dbReference type="FunFam" id="2.40.30.10:FF:000005">
    <property type="entry name" value="Elongation factor 1-alpha"/>
    <property type="match status" value="1"/>
</dbReference>
<dbReference type="NCBIfam" id="NF008969">
    <property type="entry name" value="PRK12317.1"/>
    <property type="match status" value="1"/>
</dbReference>
<accession>A0A6B0GGA8</accession>
<dbReference type="CDD" id="cd03693">
    <property type="entry name" value="EF1_alpha_II"/>
    <property type="match status" value="1"/>
</dbReference>
<dbReference type="PROSITE" id="PS00301">
    <property type="entry name" value="G_TR_1"/>
    <property type="match status" value="1"/>
</dbReference>
<dbReference type="InterPro" id="IPR050100">
    <property type="entry name" value="TRAFAC_GTPase_members"/>
</dbReference>
<keyword evidence="9 10" id="KW-0342">GTP-binding</keyword>
<dbReference type="GO" id="GO:0005737">
    <property type="term" value="C:cytoplasm"/>
    <property type="evidence" value="ECO:0007669"/>
    <property type="project" value="UniProtKB-SubCell"/>
</dbReference>
<dbReference type="GO" id="GO:0003746">
    <property type="term" value="F:translation elongation factor activity"/>
    <property type="evidence" value="ECO:0007669"/>
    <property type="project" value="UniProtKB-UniRule"/>
</dbReference>
<dbReference type="InterPro" id="IPR009000">
    <property type="entry name" value="Transl_B-barrel_sf"/>
</dbReference>
<dbReference type="Pfam" id="PF00009">
    <property type="entry name" value="GTP_EFTU"/>
    <property type="match status" value="1"/>
</dbReference>
<dbReference type="Proteomes" id="UP000451471">
    <property type="component" value="Unassembled WGS sequence"/>
</dbReference>
<dbReference type="InterPro" id="IPR004161">
    <property type="entry name" value="EFTu-like_2"/>
</dbReference>
<comment type="similarity">
    <text evidence="10">Belongs to the TRAFAC class translation factor GTPase superfamily. Classic translation factor GTPase family. EF-Tu/EF-1A subfamily.</text>
</comment>
<dbReference type="PANTHER" id="PTHR23115">
    <property type="entry name" value="TRANSLATION FACTOR"/>
    <property type="match status" value="1"/>
</dbReference>
<evidence type="ECO:0000256" key="1">
    <source>
        <dbReference type="ARBA" id="ARBA00004496"/>
    </source>
</evidence>
<keyword evidence="5 10" id="KW-0251">Elongation factor</keyword>
<comment type="caution">
    <text evidence="12">The sequence shown here is derived from an EMBL/GenBank/DDBJ whole genome shotgun (WGS) entry which is preliminary data.</text>
</comment>
<dbReference type="Gene3D" id="2.40.30.10">
    <property type="entry name" value="Translation factors"/>
    <property type="match status" value="2"/>
</dbReference>
<organism evidence="12 13">
    <name type="scientific">Halomarina oriensis</name>
    <dbReference type="NCBI Taxonomy" id="671145"/>
    <lineage>
        <taxon>Archaea</taxon>
        <taxon>Methanobacteriati</taxon>
        <taxon>Methanobacteriota</taxon>
        <taxon>Stenosarchaea group</taxon>
        <taxon>Halobacteria</taxon>
        <taxon>Halobacteriales</taxon>
        <taxon>Natronomonadaceae</taxon>
        <taxon>Halomarina</taxon>
    </lineage>
</organism>
<keyword evidence="4 10" id="KW-0547">Nucleotide-binding</keyword>
<feature type="binding site" evidence="10">
    <location>
        <position position="20"/>
    </location>
    <ligand>
        <name>Mg(2+)</name>
        <dbReference type="ChEBI" id="CHEBI:18420"/>
    </ligand>
</feature>
<evidence type="ECO:0000313" key="13">
    <source>
        <dbReference type="Proteomes" id="UP000451471"/>
    </source>
</evidence>
<dbReference type="SUPFAM" id="SSF52540">
    <property type="entry name" value="P-loop containing nucleoside triphosphate hydrolases"/>
    <property type="match status" value="1"/>
</dbReference>
<dbReference type="SUPFAM" id="SSF50465">
    <property type="entry name" value="EF-Tu/eEF-1alpha/eIF2-gamma C-terminal domain"/>
    <property type="match status" value="1"/>
</dbReference>
<dbReference type="InterPro" id="IPR000795">
    <property type="entry name" value="T_Tr_GTP-bd_dom"/>
</dbReference>
<evidence type="ECO:0000256" key="2">
    <source>
        <dbReference type="ARBA" id="ARBA00022490"/>
    </source>
</evidence>
<evidence type="ECO:0000256" key="10">
    <source>
        <dbReference type="HAMAP-Rule" id="MF_00118"/>
    </source>
</evidence>
<dbReference type="HAMAP" id="MF_00118_A">
    <property type="entry name" value="EF_Tu_A"/>
    <property type="match status" value="1"/>
</dbReference>
<dbReference type="PROSITE" id="PS51722">
    <property type="entry name" value="G_TR_2"/>
    <property type="match status" value="1"/>
</dbReference>
<keyword evidence="8 10" id="KW-0648">Protein biosynthesis</keyword>
<dbReference type="GO" id="GO:0005525">
    <property type="term" value="F:GTP binding"/>
    <property type="evidence" value="ECO:0007669"/>
    <property type="project" value="UniProtKB-UniRule"/>
</dbReference>
<comment type="function">
    <text evidence="10">GTP hydrolase that promotes the GTP-dependent binding of aminoacyl-tRNA to the A-site of ribosomes during protein biosynthesis.</text>
</comment>
<keyword evidence="2 10" id="KW-0963">Cytoplasm</keyword>
<reference evidence="12 13" key="1">
    <citation type="submission" date="2019-12" db="EMBL/GenBank/DDBJ databases">
        <title>Halocatena pleomorpha gen. nov. sp. nov., an extremely halophilic archaeon of family Halobacteriaceae isolated from saltpan soil.</title>
        <authorList>
            <person name="Pal Y."/>
            <person name="Verma A."/>
            <person name="Krishnamurthi S."/>
            <person name="Kumar P."/>
        </authorList>
    </citation>
    <scope>NUCLEOTIDE SEQUENCE [LARGE SCALE GENOMIC DNA]</scope>
    <source>
        <strain evidence="12 13">JCM 16495</strain>
    </source>
</reference>
<dbReference type="CDD" id="cd03705">
    <property type="entry name" value="EF1_alpha_III"/>
    <property type="match status" value="1"/>
</dbReference>
<evidence type="ECO:0000256" key="3">
    <source>
        <dbReference type="ARBA" id="ARBA00022723"/>
    </source>
</evidence>
<name>A0A6B0GGA8_9EURY</name>
<dbReference type="GO" id="GO:0000287">
    <property type="term" value="F:magnesium ion binding"/>
    <property type="evidence" value="ECO:0007669"/>
    <property type="project" value="UniProtKB-UniRule"/>
</dbReference>
<dbReference type="PRINTS" id="PR00315">
    <property type="entry name" value="ELONGATNFCT"/>
</dbReference>
<dbReference type="OrthoDB" id="371718at2157"/>
<comment type="catalytic activity">
    <reaction evidence="10">
        <text>GTP + H2O = GDP + phosphate + H(+)</text>
        <dbReference type="Rhea" id="RHEA:19669"/>
        <dbReference type="ChEBI" id="CHEBI:15377"/>
        <dbReference type="ChEBI" id="CHEBI:15378"/>
        <dbReference type="ChEBI" id="CHEBI:37565"/>
        <dbReference type="ChEBI" id="CHEBI:43474"/>
        <dbReference type="ChEBI" id="CHEBI:58189"/>
        <dbReference type="EC" id="3.6.5.3"/>
    </reaction>
</comment>
<dbReference type="InterPro" id="IPR005225">
    <property type="entry name" value="Small_GTP-bd"/>
</dbReference>
<dbReference type="Gene3D" id="3.40.50.300">
    <property type="entry name" value="P-loop containing nucleotide triphosphate hydrolases"/>
    <property type="match status" value="1"/>
</dbReference>
<dbReference type="Pfam" id="PF22594">
    <property type="entry name" value="GTP-eEF1A_C"/>
    <property type="match status" value="1"/>
</dbReference>
<gene>
    <name evidence="10 12" type="primary">tuf</name>
    <name evidence="12" type="ORF">GQS65_00835</name>
</gene>
<keyword evidence="6 10" id="KW-0378">Hydrolase</keyword>
<evidence type="ECO:0000259" key="11">
    <source>
        <dbReference type="PROSITE" id="PS51722"/>
    </source>
</evidence>
<evidence type="ECO:0000256" key="9">
    <source>
        <dbReference type="ARBA" id="ARBA00023134"/>
    </source>
</evidence>
<evidence type="ECO:0000256" key="5">
    <source>
        <dbReference type="ARBA" id="ARBA00022768"/>
    </source>
</evidence>